<feature type="region of interest" description="Disordered" evidence="1">
    <location>
        <begin position="1"/>
        <end position="25"/>
    </location>
</feature>
<feature type="region of interest" description="Disordered" evidence="1">
    <location>
        <begin position="41"/>
        <end position="67"/>
    </location>
</feature>
<organism evidence="2 3">
    <name type="scientific">Halogeometricum borinquense</name>
    <dbReference type="NCBI Taxonomy" id="60847"/>
    <lineage>
        <taxon>Archaea</taxon>
        <taxon>Methanobacteriati</taxon>
        <taxon>Methanobacteriota</taxon>
        <taxon>Stenosarchaea group</taxon>
        <taxon>Halobacteria</taxon>
        <taxon>Halobacteriales</taxon>
        <taxon>Haloferacaceae</taxon>
        <taxon>Halogeometricum</taxon>
    </lineage>
</organism>
<evidence type="ECO:0000313" key="3">
    <source>
        <dbReference type="Proteomes" id="UP000294028"/>
    </source>
</evidence>
<accession>A0A482TFX0</accession>
<dbReference type="AlphaFoldDB" id="A0A482TFX0"/>
<feature type="compositionally biased region" description="Pro residues" evidence="1">
    <location>
        <begin position="1"/>
        <end position="10"/>
    </location>
</feature>
<sequence>MTRNSPPPRVHPNFTEESKDRETTVSRSLAVTFVLTSTEQTAAKSRITERNQSGSLPAVDFGEGFAA</sequence>
<evidence type="ECO:0000256" key="1">
    <source>
        <dbReference type="SAM" id="MobiDB-lite"/>
    </source>
</evidence>
<dbReference type="EMBL" id="RZHH01000002">
    <property type="protein sequence ID" value="RYJ12763.1"/>
    <property type="molecule type" value="Genomic_DNA"/>
</dbReference>
<reference evidence="2 3" key="1">
    <citation type="submission" date="2018-12" db="EMBL/GenBank/DDBJ databases">
        <title>Genome analysis provides insights into bioremediation potentialities of Halogeometricum borinquense strain N11.</title>
        <authorList>
            <person name="Najjari A."/>
            <person name="Youssef N."/>
            <person name="Fhoula I."/>
            <person name="Ben Dhia O."/>
            <person name="Mahjoubi M."/>
            <person name="Ouzari H.I."/>
            <person name="Cherif A."/>
        </authorList>
    </citation>
    <scope>NUCLEOTIDE SEQUENCE [LARGE SCALE GENOMIC DNA]</scope>
    <source>
        <strain evidence="2 3">N11</strain>
    </source>
</reference>
<gene>
    <name evidence="2" type="ORF">ELS19_01435</name>
</gene>
<feature type="compositionally biased region" description="Basic and acidic residues" evidence="1">
    <location>
        <begin position="14"/>
        <end position="24"/>
    </location>
</feature>
<dbReference type="RefSeq" id="WP_129783266.1">
    <property type="nucleotide sequence ID" value="NZ_RZHH01000002.1"/>
</dbReference>
<dbReference type="Proteomes" id="UP000294028">
    <property type="component" value="Unassembled WGS sequence"/>
</dbReference>
<proteinExistence type="predicted"/>
<evidence type="ECO:0000313" key="2">
    <source>
        <dbReference type="EMBL" id="RYJ12763.1"/>
    </source>
</evidence>
<protein>
    <submittedName>
        <fullName evidence="2">Uncharacterized protein</fullName>
    </submittedName>
</protein>
<comment type="caution">
    <text evidence="2">The sequence shown here is derived from an EMBL/GenBank/DDBJ whole genome shotgun (WGS) entry which is preliminary data.</text>
</comment>
<name>A0A482TFX0_9EURY</name>